<keyword evidence="7" id="KW-1185">Reference proteome</keyword>
<organism evidence="6 7">
    <name type="scientific">Leptotrombidium deliense</name>
    <dbReference type="NCBI Taxonomy" id="299467"/>
    <lineage>
        <taxon>Eukaryota</taxon>
        <taxon>Metazoa</taxon>
        <taxon>Ecdysozoa</taxon>
        <taxon>Arthropoda</taxon>
        <taxon>Chelicerata</taxon>
        <taxon>Arachnida</taxon>
        <taxon>Acari</taxon>
        <taxon>Acariformes</taxon>
        <taxon>Trombidiformes</taxon>
        <taxon>Prostigmata</taxon>
        <taxon>Anystina</taxon>
        <taxon>Parasitengona</taxon>
        <taxon>Trombiculoidea</taxon>
        <taxon>Trombiculidae</taxon>
        <taxon>Leptotrombidium</taxon>
    </lineage>
</organism>
<dbReference type="Gene3D" id="1.10.8.10">
    <property type="entry name" value="DNA helicase RuvA subunit, C-terminal domain"/>
    <property type="match status" value="1"/>
</dbReference>
<dbReference type="InterPro" id="IPR015940">
    <property type="entry name" value="UBA"/>
</dbReference>
<dbReference type="PANTHER" id="PTHR16308:SF13">
    <property type="entry name" value="PROTEIN LINGERER"/>
    <property type="match status" value="1"/>
</dbReference>
<dbReference type="EMBL" id="NCKV01000027">
    <property type="protein sequence ID" value="RWS31913.1"/>
    <property type="molecule type" value="Genomic_DNA"/>
</dbReference>
<evidence type="ECO:0000256" key="3">
    <source>
        <dbReference type="ARBA" id="ARBA00022553"/>
    </source>
</evidence>
<feature type="region of interest" description="Disordered" evidence="4">
    <location>
        <begin position="114"/>
        <end position="263"/>
    </location>
</feature>
<protein>
    <submittedName>
        <fullName evidence="6">Ubiquitin-associated 2-like protein</fullName>
    </submittedName>
</protein>
<evidence type="ECO:0000256" key="1">
    <source>
        <dbReference type="ARBA" id="ARBA00004496"/>
    </source>
</evidence>
<dbReference type="Pfam" id="PF12478">
    <property type="entry name" value="UBAP2-Lig"/>
    <property type="match status" value="1"/>
</dbReference>
<evidence type="ECO:0000313" key="6">
    <source>
        <dbReference type="EMBL" id="RWS31913.1"/>
    </source>
</evidence>
<evidence type="ECO:0000313" key="7">
    <source>
        <dbReference type="Proteomes" id="UP000288716"/>
    </source>
</evidence>
<feature type="region of interest" description="Disordered" evidence="4">
    <location>
        <begin position="588"/>
        <end position="613"/>
    </location>
</feature>
<evidence type="ECO:0000256" key="2">
    <source>
        <dbReference type="ARBA" id="ARBA00022490"/>
    </source>
</evidence>
<comment type="caution">
    <text evidence="6">The sequence shown here is derived from an EMBL/GenBank/DDBJ whole genome shotgun (WGS) entry which is preliminary data.</text>
</comment>
<feature type="compositionally biased region" description="Basic and acidic residues" evidence="4">
    <location>
        <begin position="164"/>
        <end position="188"/>
    </location>
</feature>
<proteinExistence type="predicted"/>
<evidence type="ECO:0000256" key="4">
    <source>
        <dbReference type="SAM" id="MobiDB-lite"/>
    </source>
</evidence>
<keyword evidence="2" id="KW-0963">Cytoplasm</keyword>
<feature type="compositionally biased region" description="Basic and acidic residues" evidence="4">
    <location>
        <begin position="197"/>
        <end position="223"/>
    </location>
</feature>
<feature type="region of interest" description="Disordered" evidence="4">
    <location>
        <begin position="458"/>
        <end position="481"/>
    </location>
</feature>
<dbReference type="OrthoDB" id="5918007at2759"/>
<dbReference type="VEuPathDB" id="VectorBase:LDEU000125"/>
<evidence type="ECO:0000259" key="5">
    <source>
        <dbReference type="SMART" id="SM00165"/>
    </source>
</evidence>
<dbReference type="PANTHER" id="PTHR16308">
    <property type="entry name" value="UBIQUITIN ASSOCIATED PROTEIN 2-LIKE/LINGERER"/>
    <property type="match status" value="1"/>
</dbReference>
<dbReference type="SMART" id="SM00165">
    <property type="entry name" value="UBA"/>
    <property type="match status" value="1"/>
</dbReference>
<feature type="compositionally biased region" description="Polar residues" evidence="4">
    <location>
        <begin position="28"/>
        <end position="42"/>
    </location>
</feature>
<feature type="compositionally biased region" description="Polar residues" evidence="4">
    <location>
        <begin position="244"/>
        <end position="263"/>
    </location>
</feature>
<dbReference type="GO" id="GO:0005634">
    <property type="term" value="C:nucleus"/>
    <property type="evidence" value="ECO:0007669"/>
    <property type="project" value="TreeGrafter"/>
</dbReference>
<dbReference type="Proteomes" id="UP000288716">
    <property type="component" value="Unassembled WGS sequence"/>
</dbReference>
<name>A0A443SWL9_9ACAR</name>
<dbReference type="InterPro" id="IPR051833">
    <property type="entry name" value="TC-DDR_regulator"/>
</dbReference>
<feature type="compositionally biased region" description="Low complexity" evidence="4">
    <location>
        <begin position="1"/>
        <end position="17"/>
    </location>
</feature>
<keyword evidence="3" id="KW-0597">Phosphoprotein</keyword>
<feature type="region of interest" description="Disordered" evidence="4">
    <location>
        <begin position="989"/>
        <end position="1025"/>
    </location>
</feature>
<dbReference type="GO" id="GO:0005737">
    <property type="term" value="C:cytoplasm"/>
    <property type="evidence" value="ECO:0007669"/>
    <property type="project" value="UniProtKB-SubCell"/>
</dbReference>
<dbReference type="InterPro" id="IPR009060">
    <property type="entry name" value="UBA-like_sf"/>
</dbReference>
<feature type="compositionally biased region" description="Basic and acidic residues" evidence="4">
    <location>
        <begin position="137"/>
        <end position="149"/>
    </location>
</feature>
<dbReference type="CDD" id="cd14277">
    <property type="entry name" value="UBA_UBP2_like"/>
    <property type="match status" value="1"/>
</dbReference>
<dbReference type="SUPFAM" id="SSF46934">
    <property type="entry name" value="UBA-like"/>
    <property type="match status" value="1"/>
</dbReference>
<gene>
    <name evidence="6" type="ORF">B4U80_03410</name>
</gene>
<reference evidence="6 7" key="1">
    <citation type="journal article" date="2018" name="Gigascience">
        <title>Genomes of trombidid mites reveal novel predicted allergens and laterally-transferred genes associated with secondary metabolism.</title>
        <authorList>
            <person name="Dong X."/>
            <person name="Chaisiri K."/>
            <person name="Xia D."/>
            <person name="Armstrong S.D."/>
            <person name="Fang Y."/>
            <person name="Donnelly M.J."/>
            <person name="Kadowaki T."/>
            <person name="McGarry J.W."/>
            <person name="Darby A.C."/>
            <person name="Makepeace B.L."/>
        </authorList>
    </citation>
    <scope>NUCLEOTIDE SEQUENCE [LARGE SCALE GENOMIC DNA]</scope>
    <source>
        <strain evidence="6">UoL-UT</strain>
    </source>
</reference>
<feature type="domain" description="UBA" evidence="5">
    <location>
        <begin position="69"/>
        <end position="107"/>
    </location>
</feature>
<feature type="region of interest" description="Disordered" evidence="4">
    <location>
        <begin position="1"/>
        <end position="48"/>
    </location>
</feature>
<comment type="subcellular location">
    <subcellularLocation>
        <location evidence="1">Cytoplasm</location>
    </subcellularLocation>
</comment>
<feature type="compositionally biased region" description="Polar residues" evidence="4">
    <location>
        <begin position="1004"/>
        <end position="1015"/>
    </location>
</feature>
<dbReference type="STRING" id="299467.A0A443SWL9"/>
<dbReference type="AlphaFoldDB" id="A0A443SWL9"/>
<sequence>MSTLTTTVGSKSSVSKTVNKENKKNAPKNVTTESTPDSTTVNADGKLQPTAEQMRLANLMNDKTDFSELKTKVDKIIELTGSSRDEAIVALHDCDQNLEKAIDMVLEGDPINESEWKSSCKKKKPKVVASQQSQNESEEKVTVNGEKPKAPVRARGGPRLQKGNKKDSWRPKEEKNTFSNENDAHGADDFGSNQPPRRRDRDGDNRRDRDGENRRDRDGESRRGRGRGQRGGNRGGGEKGSRGTRTFQNRGYRSNANDTFPNSIDTWTNSTADQSHTTKTVNNDCTTMTVGNWSDIAANEDWSEEDWDSNIMETKVFTSSKSLPEKDELPDIGKTSIKGSSSQNIALSALLQKNNNEVDSQQNISSIMGSNSMNQTTPAGTALLQQLQQQQPQSVSQTSQMNPYGLSQYSKQATESIKSLVGIPSSSTYSTSANSGLLSSGSSLDNQGNNINQVRAQQVQPSDHGLVSSKPQRLTNKRSTKIPESAVEMPTNDSISSLNVQFGALEFGTDNYTLGADTSNAFHDAVNHVTTKSGKGVTGSASAAASLNTSLLDNAYRNTSNASESTTKAAASTDILQSSVLGNQSMSETVLDRNKQSNAPSSYGPKVLDSTQHKSSLYQSVSNQPQTTNVSDMSGYKNTSYTQPDASNMYGTGVNYGSGNAYIYPSTTNQAGYSAVNNYSSNFSTGTTTVPTGGPQQKVGLKELDSTNTQRYDAMQNVVAAGAASLGLVSNSTVTTNVLKNSLTATGKGIASVPPGVSPLMPQYIMGQPAFYPVYDVVPTATRDHNFAAYTASDVKYSRADNDGSNVVSTQAPVSQTHTQPIFGQFPPGYGFFYTPGAVNMMPQSLYGAAAPLFPMTPAGNAHAGSAGSAFPKGTTGYGSHSYASAGYDSLTAVPQQDYVKQSYSAAQQSKGMNASNSDLSANQMYGKSHAQLTKNYDKAGFQTGTPPPFNVAGPSAALSAASYATPPSPYIQMLPQNQPSMLHHSLQADVGQSGTGGVGGPRSMSQSQKGSGANSAKYGYNSWA</sequence>
<dbReference type="InterPro" id="IPR022166">
    <property type="entry name" value="UBAP2/Lig"/>
</dbReference>
<accession>A0A443SWL9</accession>